<dbReference type="UniPathway" id="UPA00232"/>
<dbReference type="GO" id="GO:0005743">
    <property type="term" value="C:mitochondrial inner membrane"/>
    <property type="evidence" value="ECO:0007669"/>
    <property type="project" value="TreeGrafter"/>
</dbReference>
<keyword evidence="4 8" id="KW-0831">Ubiquinone biosynthesis</keyword>
<evidence type="ECO:0000259" key="10">
    <source>
        <dbReference type="Pfam" id="PF08511"/>
    </source>
</evidence>
<dbReference type="AlphaFoldDB" id="A0A7I8KCY4"/>
<keyword evidence="5" id="KW-0809">Transit peptide</keyword>
<dbReference type="Pfam" id="PF08511">
    <property type="entry name" value="COQ9"/>
    <property type="match status" value="1"/>
</dbReference>
<proteinExistence type="inferred from homology"/>
<dbReference type="EMBL" id="LR746268">
    <property type="protein sequence ID" value="CAA7395610.1"/>
    <property type="molecule type" value="Genomic_DNA"/>
</dbReference>
<comment type="function">
    <text evidence="8">Membrane-associated protein that warps the membrane surface to access and bind aromatic isoprenes with high specificity, including ubiquinone (CoQ) isoprene intermediates and presents them directly to Coq7, therefore facilitating the Coq7-mediated hydroxylase step. Participates in the biosynthesis of coenzyme Q, also named ubiquinone, an essential lipid-soluble electron transporter for aerobic cellular respiration.</text>
</comment>
<evidence type="ECO:0000313" key="13">
    <source>
        <dbReference type="Proteomes" id="UP000663760"/>
    </source>
</evidence>
<dbReference type="InterPro" id="IPR013718">
    <property type="entry name" value="COQ9_C"/>
</dbReference>
<dbReference type="FunFam" id="1.10.357.10:FF:000004">
    <property type="entry name" value="Ubiquinone biosynthesis protein COQ9, mitochondrial"/>
    <property type="match status" value="1"/>
</dbReference>
<organism evidence="12 13">
    <name type="scientific">Spirodela intermedia</name>
    <name type="common">Intermediate duckweed</name>
    <dbReference type="NCBI Taxonomy" id="51605"/>
    <lineage>
        <taxon>Eukaryota</taxon>
        <taxon>Viridiplantae</taxon>
        <taxon>Streptophyta</taxon>
        <taxon>Embryophyta</taxon>
        <taxon>Tracheophyta</taxon>
        <taxon>Spermatophyta</taxon>
        <taxon>Magnoliopsida</taxon>
        <taxon>Liliopsida</taxon>
        <taxon>Araceae</taxon>
        <taxon>Lemnoideae</taxon>
        <taxon>Spirodela</taxon>
    </lineage>
</organism>
<feature type="region of interest" description="Disordered" evidence="9">
    <location>
        <begin position="29"/>
        <end position="105"/>
    </location>
</feature>
<dbReference type="Proteomes" id="UP000663760">
    <property type="component" value="Chromosome 5"/>
</dbReference>
<evidence type="ECO:0000256" key="7">
    <source>
        <dbReference type="ARBA" id="ARBA00023128"/>
    </source>
</evidence>
<evidence type="ECO:0000256" key="5">
    <source>
        <dbReference type="ARBA" id="ARBA00022946"/>
    </source>
</evidence>
<gene>
    <name evidence="12" type="ORF">SI8410_05006273</name>
</gene>
<comment type="subcellular location">
    <subcellularLocation>
        <location evidence="1 8">Mitochondrion</location>
    </subcellularLocation>
</comment>
<dbReference type="Pfam" id="PF21392">
    <property type="entry name" value="COQ9_N"/>
    <property type="match status" value="1"/>
</dbReference>
<feature type="compositionally biased region" description="Low complexity" evidence="9">
    <location>
        <begin position="29"/>
        <end position="45"/>
    </location>
</feature>
<evidence type="ECO:0000256" key="1">
    <source>
        <dbReference type="ARBA" id="ARBA00004173"/>
    </source>
</evidence>
<dbReference type="InterPro" id="IPR012762">
    <property type="entry name" value="Ubiq_biosynth_COQ9"/>
</dbReference>
<comment type="pathway">
    <text evidence="2 8">Cofactor biosynthesis; ubiquinone biosynthesis.</text>
</comment>
<keyword evidence="7 8" id="KW-0496">Mitochondrion</keyword>
<name>A0A7I8KCY4_SPIIN</name>
<evidence type="ECO:0000256" key="2">
    <source>
        <dbReference type="ARBA" id="ARBA00004749"/>
    </source>
</evidence>
<feature type="compositionally biased region" description="Basic and acidic residues" evidence="9">
    <location>
        <begin position="85"/>
        <end position="99"/>
    </location>
</feature>
<accession>A0A7I8KCY4</accession>
<evidence type="ECO:0000256" key="3">
    <source>
        <dbReference type="ARBA" id="ARBA00010766"/>
    </source>
</evidence>
<dbReference type="GO" id="GO:0008289">
    <property type="term" value="F:lipid binding"/>
    <property type="evidence" value="ECO:0007669"/>
    <property type="project" value="UniProtKB-UniRule"/>
</dbReference>
<sequence>MMRSAVARRIPFGGLLRRRILPLLSFSTDASPTATSTPSSSSFQAPPQPAAGKYPGREHLGTATLSPEPPPQGASGNEEATGEGEEVRQKKTARERGGEGDYEEEQSRVLRAALGHVVKLGWSDSALIAGARDVGLSPSIIGSFPRKEASLVEFFMDDCLEKLVDKSESGELNLNTLILSERLSKLVRFRLEMQAPYILKWAQALSIQGQPQNVPTSFKQRAMLIDEIWHAAGDHASDIDWYIKRAVLGGIYSASEIFMLTDDSPGFHDTWLFLDHRIKDAFDVQKAVKEAAYLAEAVGAGMGNSVQALLRRVSQGFKM</sequence>
<evidence type="ECO:0000256" key="6">
    <source>
        <dbReference type="ARBA" id="ARBA00023121"/>
    </source>
</evidence>
<dbReference type="Gene3D" id="1.10.357.10">
    <property type="entry name" value="Tetracycline Repressor, domain 2"/>
    <property type="match status" value="1"/>
</dbReference>
<protein>
    <recommendedName>
        <fullName evidence="8">Ubiquinone biosynthesis protein</fullName>
    </recommendedName>
</protein>
<evidence type="ECO:0000256" key="8">
    <source>
        <dbReference type="RuleBase" id="RU366063"/>
    </source>
</evidence>
<comment type="similarity">
    <text evidence="3 8">Belongs to the COQ9 family.</text>
</comment>
<evidence type="ECO:0000256" key="9">
    <source>
        <dbReference type="SAM" id="MobiDB-lite"/>
    </source>
</evidence>
<evidence type="ECO:0000313" key="12">
    <source>
        <dbReference type="EMBL" id="CAA7395610.1"/>
    </source>
</evidence>
<feature type="domain" description="Ubiquinone biosynthesis protein COQ9 HTH" evidence="11">
    <location>
        <begin position="106"/>
        <end position="131"/>
    </location>
</feature>
<evidence type="ECO:0000259" key="11">
    <source>
        <dbReference type="Pfam" id="PF21392"/>
    </source>
</evidence>
<dbReference type="InterPro" id="IPR048674">
    <property type="entry name" value="COQ9_HTH"/>
</dbReference>
<dbReference type="OrthoDB" id="619536at2759"/>
<dbReference type="NCBIfam" id="TIGR02396">
    <property type="entry name" value="diverge_rpsU"/>
    <property type="match status" value="1"/>
</dbReference>
<feature type="domain" description="COQ9 C-terminal" evidence="10">
    <location>
        <begin position="214"/>
        <end position="284"/>
    </location>
</feature>
<evidence type="ECO:0000256" key="4">
    <source>
        <dbReference type="ARBA" id="ARBA00022688"/>
    </source>
</evidence>
<dbReference type="PANTHER" id="PTHR21427">
    <property type="entry name" value="UBIQUINONE BIOSYNTHESIS PROTEIN COQ9, MITOCHONDRIAL"/>
    <property type="match status" value="1"/>
</dbReference>
<keyword evidence="13" id="KW-1185">Reference proteome</keyword>
<reference evidence="12" key="1">
    <citation type="submission" date="2020-02" db="EMBL/GenBank/DDBJ databases">
        <authorList>
            <person name="Scholz U."/>
            <person name="Mascher M."/>
            <person name="Fiebig A."/>
        </authorList>
    </citation>
    <scope>NUCLEOTIDE SEQUENCE</scope>
</reference>
<dbReference type="GO" id="GO:0006744">
    <property type="term" value="P:ubiquinone biosynthetic process"/>
    <property type="evidence" value="ECO:0007669"/>
    <property type="project" value="UniProtKB-UniRule"/>
</dbReference>
<dbReference type="PANTHER" id="PTHR21427:SF19">
    <property type="entry name" value="UBIQUINONE BIOSYNTHESIS PROTEIN COQ9, MITOCHONDRIAL"/>
    <property type="match status" value="1"/>
</dbReference>
<keyword evidence="6 8" id="KW-0446">Lipid-binding</keyword>